<dbReference type="Proteomes" id="UP000825258">
    <property type="component" value="Chromosome"/>
</dbReference>
<sequence length="331" mass="37951">MYEPGRKLVNGKSEYDLPKQWKSLGGVKGGTNFFFLKYEAFLKDANTLSDNKRDRWNKIVITNKSKFEVGLNLKWENEPLGGRAYIKPGGSYTFESNIFDKPYATAEISKVTFRFNENERKKYGKSETQYLKCLETAESVANRLSIKNQVQKSKQKNNDDDFWSGKKESKNTSSNSKKDDDFWSGGESKKKAKQNNDENFWSGKGNQKEEEYFKHNTKPKESNQFIGEINSSTQYIRIVCKDHGSEDGDRVALFNNKSIVESNIYLTNSPKTFKIQLKWGMNRIDFKALNQGTAGPNTAKFDVYDDTGKLISSKEWNLLTGFTGTLLITKY</sequence>
<proteinExistence type="predicted"/>
<gene>
    <name evidence="2" type="ORF">KK2020170_15180</name>
</gene>
<keyword evidence="3" id="KW-1185">Reference proteome</keyword>
<protein>
    <submittedName>
        <fullName evidence="2">Uncharacterized protein</fullName>
    </submittedName>
</protein>
<organism evidence="2 3">
    <name type="scientific">Flavobacterium okayamense</name>
    <dbReference type="NCBI Taxonomy" id="2830782"/>
    <lineage>
        <taxon>Bacteria</taxon>
        <taxon>Pseudomonadati</taxon>
        <taxon>Bacteroidota</taxon>
        <taxon>Flavobacteriia</taxon>
        <taxon>Flavobacteriales</taxon>
        <taxon>Flavobacteriaceae</taxon>
        <taxon>Flavobacterium</taxon>
    </lineage>
</organism>
<feature type="region of interest" description="Disordered" evidence="1">
    <location>
        <begin position="148"/>
        <end position="208"/>
    </location>
</feature>
<accession>A0ABM7S5I1</accession>
<feature type="compositionally biased region" description="Basic and acidic residues" evidence="1">
    <location>
        <begin position="156"/>
        <end position="181"/>
    </location>
</feature>
<name>A0ABM7S5I1_9FLAO</name>
<evidence type="ECO:0000313" key="3">
    <source>
        <dbReference type="Proteomes" id="UP000825258"/>
    </source>
</evidence>
<reference evidence="2 3" key="1">
    <citation type="submission" date="2021-06" db="EMBL/GenBank/DDBJ databases">
        <title>Whole genome sequences of Flavobacterium sp. KK2020170 and assembly.</title>
        <authorList>
            <person name="Kitahara K."/>
            <person name="Miyoshi S."/>
            <person name="Uesaka K."/>
        </authorList>
    </citation>
    <scope>NUCLEOTIDE SEQUENCE [LARGE SCALE GENOMIC DNA]</scope>
    <source>
        <strain evidence="2 3">KK2020170</strain>
    </source>
</reference>
<evidence type="ECO:0000256" key="1">
    <source>
        <dbReference type="SAM" id="MobiDB-lite"/>
    </source>
</evidence>
<evidence type="ECO:0000313" key="2">
    <source>
        <dbReference type="EMBL" id="BCY28650.1"/>
    </source>
</evidence>
<dbReference type="EMBL" id="AP024749">
    <property type="protein sequence ID" value="BCY28650.1"/>
    <property type="molecule type" value="Genomic_DNA"/>
</dbReference>